<reference evidence="2" key="2">
    <citation type="submission" date="2023-07" db="EMBL/GenBank/DDBJ databases">
        <authorList>
            <person name="Shen H."/>
        </authorList>
    </citation>
    <scope>NUCLEOTIDE SEQUENCE</scope>
    <source>
        <strain evidence="2">TNR-22</strain>
    </source>
</reference>
<name>A0ABT8YHV0_9HYPH</name>
<dbReference type="Proteomes" id="UP001174932">
    <property type="component" value="Unassembled WGS sequence"/>
</dbReference>
<accession>A0ABT8YHV0</accession>
<keyword evidence="3" id="KW-1185">Reference proteome</keyword>
<evidence type="ECO:0000313" key="3">
    <source>
        <dbReference type="Proteomes" id="UP001174932"/>
    </source>
</evidence>
<evidence type="ECO:0000313" key="2">
    <source>
        <dbReference type="EMBL" id="MDO6963274.1"/>
    </source>
</evidence>
<sequence length="78" mass="8111">MRKSALAFAAVATVFAGQALAADWPNGSYSEYVQAGNKGTYADYAKGANTVASGERAFGYSGDVSKLSKGDYFPATDK</sequence>
<comment type="caution">
    <text evidence="2">The sequence shown here is derived from an EMBL/GenBank/DDBJ whole genome shotgun (WGS) entry which is preliminary data.</text>
</comment>
<evidence type="ECO:0000256" key="1">
    <source>
        <dbReference type="SAM" id="SignalP"/>
    </source>
</evidence>
<gene>
    <name evidence="2" type="ORF">Q4481_04850</name>
</gene>
<keyword evidence="1" id="KW-0732">Signal</keyword>
<dbReference type="RefSeq" id="WP_304375192.1">
    <property type="nucleotide sequence ID" value="NZ_JAUOZU010000005.1"/>
</dbReference>
<dbReference type="EMBL" id="JAUOZU010000005">
    <property type="protein sequence ID" value="MDO6963274.1"/>
    <property type="molecule type" value="Genomic_DNA"/>
</dbReference>
<reference evidence="2" key="1">
    <citation type="journal article" date="2015" name="Int. J. Syst. Evol. Microbiol.">
        <title>Rhizobium alvei sp. nov., isolated from a freshwater river.</title>
        <authorList>
            <person name="Sheu S.Y."/>
            <person name="Huang H.W."/>
            <person name="Young C.C."/>
            <person name="Chen W.M."/>
        </authorList>
    </citation>
    <scope>NUCLEOTIDE SEQUENCE</scope>
    <source>
        <strain evidence="2">TNR-22</strain>
    </source>
</reference>
<protein>
    <submittedName>
        <fullName evidence="2">Uncharacterized protein</fullName>
    </submittedName>
</protein>
<feature type="chain" id="PRO_5045919283" evidence="1">
    <location>
        <begin position="22"/>
        <end position="78"/>
    </location>
</feature>
<feature type="signal peptide" evidence="1">
    <location>
        <begin position="1"/>
        <end position="21"/>
    </location>
</feature>
<organism evidence="2 3">
    <name type="scientific">Rhizobium alvei</name>
    <dbReference type="NCBI Taxonomy" id="1132659"/>
    <lineage>
        <taxon>Bacteria</taxon>
        <taxon>Pseudomonadati</taxon>
        <taxon>Pseudomonadota</taxon>
        <taxon>Alphaproteobacteria</taxon>
        <taxon>Hyphomicrobiales</taxon>
        <taxon>Rhizobiaceae</taxon>
        <taxon>Rhizobium/Agrobacterium group</taxon>
        <taxon>Rhizobium</taxon>
    </lineage>
</organism>
<proteinExistence type="predicted"/>